<feature type="domain" description="EAL" evidence="2">
    <location>
        <begin position="597"/>
        <end position="853"/>
    </location>
</feature>
<evidence type="ECO:0000313" key="4">
    <source>
        <dbReference type="EMBL" id="TDN60453.1"/>
    </source>
</evidence>
<dbReference type="GO" id="GO:0071111">
    <property type="term" value="F:cyclic-guanylate-specific phosphodiesterase activity"/>
    <property type="evidence" value="ECO:0007669"/>
    <property type="project" value="InterPro"/>
</dbReference>
<dbReference type="AlphaFoldDB" id="A0A4R6EPP4"/>
<dbReference type="InterPro" id="IPR050706">
    <property type="entry name" value="Cyclic-di-GMP_PDE-like"/>
</dbReference>
<keyword evidence="1" id="KW-1133">Transmembrane helix</keyword>
<dbReference type="Proteomes" id="UP000295530">
    <property type="component" value="Unassembled WGS sequence"/>
</dbReference>
<dbReference type="Gene3D" id="3.30.70.270">
    <property type="match status" value="1"/>
</dbReference>
<proteinExistence type="predicted"/>
<feature type="domain" description="GGDEF" evidence="3">
    <location>
        <begin position="452"/>
        <end position="588"/>
    </location>
</feature>
<dbReference type="Pfam" id="PF22673">
    <property type="entry name" value="MCP-like_PDC_1"/>
    <property type="match status" value="1"/>
</dbReference>
<accession>A0A4R6EPP4</accession>
<feature type="transmembrane region" description="Helical" evidence="1">
    <location>
        <begin position="20"/>
        <end position="40"/>
    </location>
</feature>
<dbReference type="Pfam" id="PF00990">
    <property type="entry name" value="GGDEF"/>
    <property type="match status" value="1"/>
</dbReference>
<name>A0A4R6EPP4_SCAGO</name>
<dbReference type="InterPro" id="IPR001633">
    <property type="entry name" value="EAL_dom"/>
</dbReference>
<feature type="transmembrane region" description="Helical" evidence="1">
    <location>
        <begin position="350"/>
        <end position="370"/>
    </location>
</feature>
<dbReference type="SUPFAM" id="SSF55073">
    <property type="entry name" value="Nucleotide cyclase"/>
    <property type="match status" value="1"/>
</dbReference>
<sequence>MQILKEKFSVDTYPLSLTKTILLTLLLTFCVVFATMYTFLNYAGYSFLDTLSEEILSSKKQTIERAINNYINVPQQSNAIVVHALSNMDASTFSVRDLSGLLINNVTNVFSERDYLDMVEFGSANNDFIGISHDRLQENYLGIKDALTGNQLTLLSDYSLDSSVEKVISAYDNNSRIWYKAAAADRRSHWTPAFRDYDAAGTAGIAWSSPGFDRYGTFMGVVASELHFSELNNNLEHFKPYPESILLIVNDKNELVASSMPSLTQSMLKENRHELALQTLDKIGVPEIVSAGHALATRKAPGMLSVKVNGKRFYADTFDVKDQEGQLHWKGIIVSPATAITQTMLNYGQVVMLVLFIACGLGFLAVGFVLSRATRPLNEIARKADELVTHRWTPSKDKRHFPEIASLETTFMALSHKLAESFELQRKKIEEDDGTALWTREGLRQQPSLYKRRNMVGLIHINNMYSIVNALGTEFADTFINEFISRLRNLLPTDILIARDTTDKLLVVFPGMNQHKDYLRYRGVMESMFMGEDSEQRANDNKYVYTGNVGMVIETITEENFSTIRRRAGMALLQAEAIGNGVVELFSQEMYEKELYNIKLHEYLNDAIHQQEFHLVLQPIIDQNDEEHCREGECLLRWKSEALGEIPPTRFIPLAEESGLIVPLGKWVIEEACQKLAEMIARGAPKDFLLHINVSAIQLLQQDFAWHLMDAIRQNGLANSNICIEITESVLMQDMQRIGKMLSYLRRHGISISLDDFGSGFSSLSYLHALPFDSIKIDRNFVHGVMGDEKAQSVISSLIVLASGFNVPLIAEGIEDEEVMMKLKALGCEKAQGYYFRRPAEFSDFRCEAGEFYYQPGDERKEEPV</sequence>
<evidence type="ECO:0000313" key="5">
    <source>
        <dbReference type="Proteomes" id="UP000295530"/>
    </source>
</evidence>
<dbReference type="SUPFAM" id="SSF141868">
    <property type="entry name" value="EAL domain-like"/>
    <property type="match status" value="1"/>
</dbReference>
<dbReference type="OrthoDB" id="6635966at2"/>
<dbReference type="PROSITE" id="PS50887">
    <property type="entry name" value="GGDEF"/>
    <property type="match status" value="1"/>
</dbReference>
<keyword evidence="1" id="KW-0812">Transmembrane</keyword>
<keyword evidence="5" id="KW-1185">Reference proteome</keyword>
<organism evidence="4 5">
    <name type="scientific">Scandinavium goeteborgense</name>
    <dbReference type="NCBI Taxonomy" id="1851514"/>
    <lineage>
        <taxon>Bacteria</taxon>
        <taxon>Pseudomonadati</taxon>
        <taxon>Pseudomonadota</taxon>
        <taxon>Gammaproteobacteria</taxon>
        <taxon>Enterobacterales</taxon>
        <taxon>Enterobacteriaceae</taxon>
        <taxon>Scandinavium</taxon>
    </lineage>
</organism>
<dbReference type="SMART" id="SM00052">
    <property type="entry name" value="EAL"/>
    <property type="match status" value="1"/>
</dbReference>
<gene>
    <name evidence="4" type="ORF">EC847_10225</name>
</gene>
<dbReference type="InterPro" id="IPR043128">
    <property type="entry name" value="Rev_trsase/Diguanyl_cyclase"/>
</dbReference>
<dbReference type="PANTHER" id="PTHR33121">
    <property type="entry name" value="CYCLIC DI-GMP PHOSPHODIESTERASE PDEF"/>
    <property type="match status" value="1"/>
</dbReference>
<dbReference type="InterPro" id="IPR000160">
    <property type="entry name" value="GGDEF_dom"/>
</dbReference>
<dbReference type="InterPro" id="IPR029787">
    <property type="entry name" value="Nucleotide_cyclase"/>
</dbReference>
<dbReference type="Gene3D" id="3.30.450.20">
    <property type="entry name" value="PAS domain"/>
    <property type="match status" value="2"/>
</dbReference>
<keyword evidence="1" id="KW-0472">Membrane</keyword>
<dbReference type="RefSeq" id="WP_133460328.1">
    <property type="nucleotide sequence ID" value="NZ_SNVX01000002.1"/>
</dbReference>
<dbReference type="PANTHER" id="PTHR33121:SF70">
    <property type="entry name" value="SIGNALING PROTEIN YKOW"/>
    <property type="match status" value="1"/>
</dbReference>
<dbReference type="CDD" id="cd01948">
    <property type="entry name" value="EAL"/>
    <property type="match status" value="1"/>
</dbReference>
<dbReference type="EMBL" id="SNVX01000002">
    <property type="protein sequence ID" value="TDN60453.1"/>
    <property type="molecule type" value="Genomic_DNA"/>
</dbReference>
<dbReference type="Gene3D" id="3.20.20.450">
    <property type="entry name" value="EAL domain"/>
    <property type="match status" value="1"/>
</dbReference>
<reference evidence="4 5" key="1">
    <citation type="submission" date="2019-03" db="EMBL/GenBank/DDBJ databases">
        <title>Genomic analyses of the natural microbiome of Caenorhabditis elegans.</title>
        <authorList>
            <person name="Samuel B."/>
        </authorList>
    </citation>
    <scope>NUCLEOTIDE SEQUENCE [LARGE SCALE GENOMIC DNA]</scope>
    <source>
        <strain evidence="4 5">BIGb0156</strain>
    </source>
</reference>
<protein>
    <submittedName>
        <fullName evidence="4">Diguanylate cyclase/phosphodiesterase</fullName>
    </submittedName>
</protein>
<comment type="caution">
    <text evidence="4">The sequence shown here is derived from an EMBL/GenBank/DDBJ whole genome shotgun (WGS) entry which is preliminary data.</text>
</comment>
<dbReference type="Pfam" id="PF00563">
    <property type="entry name" value="EAL"/>
    <property type="match status" value="1"/>
</dbReference>
<dbReference type="PROSITE" id="PS50883">
    <property type="entry name" value="EAL"/>
    <property type="match status" value="1"/>
</dbReference>
<evidence type="ECO:0000259" key="3">
    <source>
        <dbReference type="PROSITE" id="PS50887"/>
    </source>
</evidence>
<evidence type="ECO:0000256" key="1">
    <source>
        <dbReference type="SAM" id="Phobius"/>
    </source>
</evidence>
<dbReference type="InterPro" id="IPR035919">
    <property type="entry name" value="EAL_sf"/>
</dbReference>
<evidence type="ECO:0000259" key="2">
    <source>
        <dbReference type="PROSITE" id="PS50883"/>
    </source>
</evidence>